<dbReference type="Pfam" id="PF07478">
    <property type="entry name" value="Dala_Dala_lig_C"/>
    <property type="match status" value="1"/>
</dbReference>
<comment type="pathway">
    <text evidence="5 19">Cell wall biogenesis; peptidoglycan biosynthesis.</text>
</comment>
<comment type="subcellular location">
    <subcellularLocation>
        <location evidence="4 19">Cytoplasm</location>
    </subcellularLocation>
</comment>
<dbReference type="InterPro" id="IPR011095">
    <property type="entry name" value="Dala_Dala_lig_C"/>
</dbReference>
<evidence type="ECO:0000313" key="23">
    <source>
        <dbReference type="Proteomes" id="UP000319732"/>
    </source>
</evidence>
<dbReference type="FunFam" id="3.30.470.20:FF:000008">
    <property type="entry name" value="D-alanine--D-alanine ligase"/>
    <property type="match status" value="1"/>
</dbReference>
<dbReference type="Pfam" id="PF01820">
    <property type="entry name" value="Dala_Dala_lig_N"/>
    <property type="match status" value="1"/>
</dbReference>
<comment type="catalytic activity">
    <reaction evidence="17 19">
        <text>2 D-alanine + ATP = D-alanyl-D-alanine + ADP + phosphate + H(+)</text>
        <dbReference type="Rhea" id="RHEA:11224"/>
        <dbReference type="ChEBI" id="CHEBI:15378"/>
        <dbReference type="ChEBI" id="CHEBI:30616"/>
        <dbReference type="ChEBI" id="CHEBI:43474"/>
        <dbReference type="ChEBI" id="CHEBI:57416"/>
        <dbReference type="ChEBI" id="CHEBI:57822"/>
        <dbReference type="ChEBI" id="CHEBI:456216"/>
        <dbReference type="EC" id="6.3.2.4"/>
    </reaction>
</comment>
<dbReference type="UniPathway" id="UPA00219"/>
<evidence type="ECO:0000256" key="18">
    <source>
        <dbReference type="ARBA" id="ARBA00060592"/>
    </source>
</evidence>
<keyword evidence="15" id="KW-0464">Manganese</keyword>
<keyword evidence="12" id="KW-0460">Magnesium</keyword>
<evidence type="ECO:0000256" key="17">
    <source>
        <dbReference type="ARBA" id="ARBA00047614"/>
    </source>
</evidence>
<dbReference type="Gene3D" id="3.30.470.20">
    <property type="entry name" value="ATP-grasp fold, B domain"/>
    <property type="match status" value="1"/>
</dbReference>
<keyword evidence="8 19" id="KW-0436">Ligase</keyword>
<dbReference type="Gene3D" id="3.40.50.20">
    <property type="match status" value="1"/>
</dbReference>
<dbReference type="Gene3D" id="3.30.1490.20">
    <property type="entry name" value="ATP-grasp fold, A domain"/>
    <property type="match status" value="1"/>
</dbReference>
<keyword evidence="11 20" id="KW-0067">ATP-binding</keyword>
<evidence type="ECO:0000256" key="10">
    <source>
        <dbReference type="ARBA" id="ARBA00022741"/>
    </source>
</evidence>
<evidence type="ECO:0000256" key="4">
    <source>
        <dbReference type="ARBA" id="ARBA00004496"/>
    </source>
</evidence>
<dbReference type="GO" id="GO:0071555">
    <property type="term" value="P:cell wall organization"/>
    <property type="evidence" value="ECO:0007669"/>
    <property type="project" value="UniProtKB-KW"/>
</dbReference>
<keyword evidence="14 19" id="KW-0573">Peptidoglycan synthesis</keyword>
<comment type="similarity">
    <text evidence="6 19">Belongs to the D-alanine--D-alanine ligase family.</text>
</comment>
<evidence type="ECO:0000256" key="3">
    <source>
        <dbReference type="ARBA" id="ARBA00003921"/>
    </source>
</evidence>
<dbReference type="Proteomes" id="UP000319732">
    <property type="component" value="Unassembled WGS sequence"/>
</dbReference>
<evidence type="ECO:0000256" key="6">
    <source>
        <dbReference type="ARBA" id="ARBA00010871"/>
    </source>
</evidence>
<dbReference type="GO" id="GO:0005829">
    <property type="term" value="C:cytosol"/>
    <property type="evidence" value="ECO:0007669"/>
    <property type="project" value="TreeGrafter"/>
</dbReference>
<dbReference type="GO" id="GO:0009252">
    <property type="term" value="P:peptidoglycan biosynthetic process"/>
    <property type="evidence" value="ECO:0007669"/>
    <property type="project" value="UniProtKB-UniRule"/>
</dbReference>
<evidence type="ECO:0000256" key="11">
    <source>
        <dbReference type="ARBA" id="ARBA00022840"/>
    </source>
</evidence>
<protein>
    <recommendedName>
        <fullName evidence="19">D-alanine--D-alanine ligase</fullName>
        <ecNumber evidence="19">6.3.2.4</ecNumber>
    </recommendedName>
    <alternativeName>
        <fullName evidence="19">D-Ala-D-Ala ligase</fullName>
    </alternativeName>
    <alternativeName>
        <fullName evidence="19">D-alanylalanine synthetase</fullName>
    </alternativeName>
</protein>
<evidence type="ECO:0000256" key="15">
    <source>
        <dbReference type="ARBA" id="ARBA00023211"/>
    </source>
</evidence>
<evidence type="ECO:0000256" key="16">
    <source>
        <dbReference type="ARBA" id="ARBA00023316"/>
    </source>
</evidence>
<comment type="pathway">
    <text evidence="18">Glycan biosynthesis.</text>
</comment>
<evidence type="ECO:0000256" key="20">
    <source>
        <dbReference type="PROSITE-ProRule" id="PRU00409"/>
    </source>
</evidence>
<dbReference type="InterPro" id="IPR011761">
    <property type="entry name" value="ATP-grasp"/>
</dbReference>
<dbReference type="SUPFAM" id="SSF56059">
    <property type="entry name" value="Glutathione synthetase ATP-binding domain-like"/>
    <property type="match status" value="1"/>
</dbReference>
<dbReference type="NCBIfam" id="NF002528">
    <property type="entry name" value="PRK01966.1-4"/>
    <property type="match status" value="1"/>
</dbReference>
<evidence type="ECO:0000256" key="7">
    <source>
        <dbReference type="ARBA" id="ARBA00022490"/>
    </source>
</evidence>
<dbReference type="EMBL" id="VHSG01000022">
    <property type="protein sequence ID" value="TQV71140.1"/>
    <property type="molecule type" value="Genomic_DNA"/>
</dbReference>
<dbReference type="GO" id="GO:0046872">
    <property type="term" value="F:metal ion binding"/>
    <property type="evidence" value="ECO:0007669"/>
    <property type="project" value="UniProtKB-KW"/>
</dbReference>
<keyword evidence="16 19" id="KW-0961">Cell wall biogenesis/degradation</keyword>
<dbReference type="PANTHER" id="PTHR23132">
    <property type="entry name" value="D-ALANINE--D-ALANINE LIGASE"/>
    <property type="match status" value="1"/>
</dbReference>
<dbReference type="InterPro" id="IPR000291">
    <property type="entry name" value="D-Ala_lig_Van_CS"/>
</dbReference>
<dbReference type="HAMAP" id="MF_00047">
    <property type="entry name" value="Dala_Dala_lig"/>
    <property type="match status" value="1"/>
</dbReference>
<feature type="domain" description="ATP-grasp" evidence="21">
    <location>
        <begin position="280"/>
        <end position="481"/>
    </location>
</feature>
<evidence type="ECO:0000256" key="13">
    <source>
        <dbReference type="ARBA" id="ARBA00022960"/>
    </source>
</evidence>
<dbReference type="FunFam" id="3.30.1490.20:FF:000007">
    <property type="entry name" value="D-alanine--D-alanine ligase"/>
    <property type="match status" value="1"/>
</dbReference>
<dbReference type="PROSITE" id="PS50975">
    <property type="entry name" value="ATP_GRASP"/>
    <property type="match status" value="1"/>
</dbReference>
<dbReference type="PROSITE" id="PS00844">
    <property type="entry name" value="DALA_DALA_LIGASE_2"/>
    <property type="match status" value="1"/>
</dbReference>
<dbReference type="InterPro" id="IPR013815">
    <property type="entry name" value="ATP_grasp_subdomain_1"/>
</dbReference>
<dbReference type="InterPro" id="IPR011127">
    <property type="entry name" value="Dala_Dala_lig_N"/>
</dbReference>
<dbReference type="InterPro" id="IPR016185">
    <property type="entry name" value="PreATP-grasp_dom_sf"/>
</dbReference>
<name>A0A545T1P4_9GAMM</name>
<comment type="cofactor">
    <cofactor evidence="2">
        <name>Mg(2+)</name>
        <dbReference type="ChEBI" id="CHEBI:18420"/>
    </cofactor>
</comment>
<dbReference type="GO" id="GO:0005524">
    <property type="term" value="F:ATP binding"/>
    <property type="evidence" value="ECO:0007669"/>
    <property type="project" value="UniProtKB-UniRule"/>
</dbReference>
<evidence type="ECO:0000256" key="14">
    <source>
        <dbReference type="ARBA" id="ARBA00022984"/>
    </source>
</evidence>
<reference evidence="22 23" key="1">
    <citation type="submission" date="2019-06" db="EMBL/GenBank/DDBJ databases">
        <title>Whole genome sequence for Cellvibrionaceae sp. R142.</title>
        <authorList>
            <person name="Wang G."/>
        </authorList>
    </citation>
    <scope>NUCLEOTIDE SEQUENCE [LARGE SCALE GENOMIC DNA]</scope>
    <source>
        <strain evidence="22 23">R142</strain>
    </source>
</reference>
<keyword evidence="23" id="KW-1185">Reference proteome</keyword>
<dbReference type="NCBIfam" id="TIGR01205">
    <property type="entry name" value="D_ala_D_alaTIGR"/>
    <property type="match status" value="1"/>
</dbReference>
<dbReference type="GO" id="GO:0008716">
    <property type="term" value="F:D-alanine-D-alanine ligase activity"/>
    <property type="evidence" value="ECO:0007669"/>
    <property type="project" value="UniProtKB-UniRule"/>
</dbReference>
<evidence type="ECO:0000256" key="12">
    <source>
        <dbReference type="ARBA" id="ARBA00022842"/>
    </source>
</evidence>
<keyword evidence="10 20" id="KW-0547">Nucleotide-binding</keyword>
<evidence type="ECO:0000256" key="2">
    <source>
        <dbReference type="ARBA" id="ARBA00001946"/>
    </source>
</evidence>
<evidence type="ECO:0000256" key="1">
    <source>
        <dbReference type="ARBA" id="ARBA00001936"/>
    </source>
</evidence>
<dbReference type="SUPFAM" id="SSF52440">
    <property type="entry name" value="PreATP-grasp domain"/>
    <property type="match status" value="1"/>
</dbReference>
<gene>
    <name evidence="19" type="primary">ddl</name>
    <name evidence="22" type="ORF">FKG94_19830</name>
</gene>
<organism evidence="22 23">
    <name type="scientific">Exilibacterium tricleocarpae</name>
    <dbReference type="NCBI Taxonomy" id="2591008"/>
    <lineage>
        <taxon>Bacteria</taxon>
        <taxon>Pseudomonadati</taxon>
        <taxon>Pseudomonadota</taxon>
        <taxon>Gammaproteobacteria</taxon>
        <taxon>Cellvibrionales</taxon>
        <taxon>Cellvibrionaceae</taxon>
        <taxon>Exilibacterium</taxon>
    </lineage>
</organism>
<comment type="function">
    <text evidence="3 19">Cell wall formation.</text>
</comment>
<dbReference type="PROSITE" id="PS00843">
    <property type="entry name" value="DALA_DALA_LIGASE_1"/>
    <property type="match status" value="1"/>
</dbReference>
<sequence>MLISSSTMAIWRPMCSFLWSFVNGVDGTNSTALSRLGKCAKPRQNTPRTASRGRRLTDRSQFVRPRHNLSLFVTTSPSLPCGLPACVGEMGGVAVTLLWAWPRLPFGAVSTGGRYCRSAALVRACHSIRDRGSTMNDKINVAIVFGGQSAEHKVSLQSAFNLIEVIDRSKYHPFLLGIDRAGVWFLYPDFYAVANRRQPVPRATKNGVREVALVRKNGCVQVLDLDTFDGLGQVDVIMPVLHGPSGEDGCLQGLAQMLGVPCVGSGVLSSAVCMDKDICKRLLQHGGIEVADYLVLDRDHNVGFDKLVRKLGSPLYVKPANMGSSIGVSKVASPEALAAALAMAFRYDSKVLVERAVQGREIECAVIGNDYPRVSKPGEVVVKYDYYSYTAKYLDSQGAELKVPADLDDLTTKMIQELAADVYTLLGCQGMARIDMFLTEADEVIVNEVNTVPGFTHISMFPKLWQAGGMNGRELLDHLILSAVDNYCSREAMTVRLAGCQ</sequence>
<dbReference type="OrthoDB" id="9813261at2"/>
<comment type="cofactor">
    <cofactor evidence="1">
        <name>Mn(2+)</name>
        <dbReference type="ChEBI" id="CHEBI:29035"/>
    </cofactor>
</comment>
<evidence type="ECO:0000256" key="19">
    <source>
        <dbReference type="HAMAP-Rule" id="MF_00047"/>
    </source>
</evidence>
<keyword evidence="13 19" id="KW-0133">Cell shape</keyword>
<keyword evidence="9" id="KW-0479">Metal-binding</keyword>
<proteinExistence type="inferred from homology"/>
<dbReference type="AlphaFoldDB" id="A0A545T1P4"/>
<keyword evidence="7 19" id="KW-0963">Cytoplasm</keyword>
<evidence type="ECO:0000256" key="5">
    <source>
        <dbReference type="ARBA" id="ARBA00004752"/>
    </source>
</evidence>
<dbReference type="PANTHER" id="PTHR23132:SF25">
    <property type="entry name" value="D-ALANINE--D-ALANINE LIGASE A"/>
    <property type="match status" value="1"/>
</dbReference>
<dbReference type="EC" id="6.3.2.4" evidence="19"/>
<evidence type="ECO:0000256" key="8">
    <source>
        <dbReference type="ARBA" id="ARBA00022598"/>
    </source>
</evidence>
<evidence type="ECO:0000256" key="9">
    <source>
        <dbReference type="ARBA" id="ARBA00022723"/>
    </source>
</evidence>
<dbReference type="GO" id="GO:0008360">
    <property type="term" value="P:regulation of cell shape"/>
    <property type="evidence" value="ECO:0007669"/>
    <property type="project" value="UniProtKB-KW"/>
</dbReference>
<dbReference type="InterPro" id="IPR005905">
    <property type="entry name" value="D_ala_D_ala"/>
</dbReference>
<comment type="caution">
    <text evidence="22">The sequence shown here is derived from an EMBL/GenBank/DDBJ whole genome shotgun (WGS) entry which is preliminary data.</text>
</comment>
<evidence type="ECO:0000313" key="22">
    <source>
        <dbReference type="EMBL" id="TQV71140.1"/>
    </source>
</evidence>
<evidence type="ECO:0000259" key="21">
    <source>
        <dbReference type="PROSITE" id="PS50975"/>
    </source>
</evidence>
<accession>A0A545T1P4</accession>